<gene>
    <name evidence="1" type="ORF">FJU11_17105</name>
</gene>
<dbReference type="AlphaFoldDB" id="A0A506TWQ6"/>
<name>A0A506TWQ6_9HYPH</name>
<accession>A0A506TWQ6</accession>
<dbReference type="RefSeq" id="WP_141168305.1">
    <property type="nucleotide sequence ID" value="NZ_VHLH01000042.1"/>
</dbReference>
<protein>
    <submittedName>
        <fullName evidence="1">Uncharacterized protein</fullName>
    </submittedName>
</protein>
<comment type="caution">
    <text evidence="1">The sequence shown here is derived from an EMBL/GenBank/DDBJ whole genome shotgun (WGS) entry which is preliminary data.</text>
</comment>
<keyword evidence="2" id="KW-1185">Reference proteome</keyword>
<dbReference type="OrthoDB" id="34459at2"/>
<dbReference type="EMBL" id="VHLH01000042">
    <property type="protein sequence ID" value="TPW25940.1"/>
    <property type="molecule type" value="Genomic_DNA"/>
</dbReference>
<sequence length="92" mass="10214">MADPSIDGERYQGLVKDLMSARRAVQSAQKSDDEEAVRKARGRVDTAKRALGERGPVWWSDGARDYTRCLAKNTPYADWYSSLSNSDGEESG</sequence>
<evidence type="ECO:0000313" key="1">
    <source>
        <dbReference type="EMBL" id="TPW25940.1"/>
    </source>
</evidence>
<proteinExistence type="predicted"/>
<organism evidence="1 2">
    <name type="scientific">Pararhizobium mangrovi</name>
    <dbReference type="NCBI Taxonomy" id="2590452"/>
    <lineage>
        <taxon>Bacteria</taxon>
        <taxon>Pseudomonadati</taxon>
        <taxon>Pseudomonadota</taxon>
        <taxon>Alphaproteobacteria</taxon>
        <taxon>Hyphomicrobiales</taxon>
        <taxon>Rhizobiaceae</taxon>
        <taxon>Rhizobium/Agrobacterium group</taxon>
        <taxon>Pararhizobium</taxon>
    </lineage>
</organism>
<evidence type="ECO:0000313" key="2">
    <source>
        <dbReference type="Proteomes" id="UP000320314"/>
    </source>
</evidence>
<dbReference type="Proteomes" id="UP000320314">
    <property type="component" value="Unassembled WGS sequence"/>
</dbReference>
<reference evidence="1 2" key="1">
    <citation type="submission" date="2019-06" db="EMBL/GenBank/DDBJ databases">
        <authorList>
            <person name="Li M."/>
        </authorList>
    </citation>
    <scope>NUCLEOTIDE SEQUENCE [LARGE SCALE GENOMIC DNA]</scope>
    <source>
        <strain evidence="1 2">BGMRC6574</strain>
    </source>
</reference>